<feature type="chain" id="PRO_5039322363" evidence="1">
    <location>
        <begin position="25"/>
        <end position="187"/>
    </location>
</feature>
<dbReference type="Proteomes" id="UP000481109">
    <property type="component" value="Unassembled WGS sequence"/>
</dbReference>
<evidence type="ECO:0000313" key="2">
    <source>
        <dbReference type="EMBL" id="NGO74551.1"/>
    </source>
</evidence>
<dbReference type="PROSITE" id="PS51318">
    <property type="entry name" value="TAT"/>
    <property type="match status" value="1"/>
</dbReference>
<name>A0A6G4XD24_9ACTN</name>
<dbReference type="RefSeq" id="WP_165330070.1">
    <property type="nucleotide sequence ID" value="NZ_JAAKZW010000004.1"/>
</dbReference>
<dbReference type="SUPFAM" id="SSF143744">
    <property type="entry name" value="GlcG-like"/>
    <property type="match status" value="1"/>
</dbReference>
<dbReference type="InterPro" id="IPR052517">
    <property type="entry name" value="GlcG_carb_metab_protein"/>
</dbReference>
<keyword evidence="1" id="KW-0732">Signal</keyword>
<protein>
    <submittedName>
        <fullName evidence="2">Heme-binding protein</fullName>
    </submittedName>
</protein>
<gene>
    <name evidence="2" type="ORF">G6045_02460</name>
</gene>
<feature type="signal peptide" evidence="1">
    <location>
        <begin position="1"/>
        <end position="24"/>
    </location>
</feature>
<dbReference type="InterPro" id="IPR038084">
    <property type="entry name" value="PduO/GlcC-like_sf"/>
</dbReference>
<dbReference type="PANTHER" id="PTHR34309">
    <property type="entry name" value="SLR1406 PROTEIN"/>
    <property type="match status" value="1"/>
</dbReference>
<evidence type="ECO:0000256" key="1">
    <source>
        <dbReference type="SAM" id="SignalP"/>
    </source>
</evidence>
<dbReference type="InterPro" id="IPR005624">
    <property type="entry name" value="PduO/GlcC-like"/>
</dbReference>
<keyword evidence="3" id="KW-1185">Reference proteome</keyword>
<dbReference type="Gene3D" id="3.30.450.150">
    <property type="entry name" value="Haem-degrading domain"/>
    <property type="match status" value="1"/>
</dbReference>
<sequence length="187" mass="18327">MKHVKKVSRRTRVMAGGAVAVAIAAGGFGAYSAGASTDSAPAAAVAADAADGNLAQTNHLTIEAAAKAADAALDEAKKQNQRVTVAVVDRNGNTILTVRGDGAGPQSYEAAEKKAFTAVSWNAPTSELVKRLESAPTLKDIPGTLFLGGGAPVAAKGGPIAGIGVAGAPSGDIDEKIAQAGVAALAG</sequence>
<dbReference type="Pfam" id="PF03928">
    <property type="entry name" value="HbpS-like"/>
    <property type="match status" value="1"/>
</dbReference>
<organism evidence="2 3">
    <name type="scientific">Streptomyces mesophilus</name>
    <dbReference type="NCBI Taxonomy" id="1775132"/>
    <lineage>
        <taxon>Bacteria</taxon>
        <taxon>Bacillati</taxon>
        <taxon>Actinomycetota</taxon>
        <taxon>Actinomycetes</taxon>
        <taxon>Kitasatosporales</taxon>
        <taxon>Streptomycetaceae</taxon>
        <taxon>Streptomyces</taxon>
    </lineage>
</organism>
<dbReference type="AlphaFoldDB" id="A0A6G4XD24"/>
<accession>A0A6G4XD24</accession>
<comment type="caution">
    <text evidence="2">The sequence shown here is derived from an EMBL/GenBank/DDBJ whole genome shotgun (WGS) entry which is preliminary data.</text>
</comment>
<dbReference type="InterPro" id="IPR006311">
    <property type="entry name" value="TAT_signal"/>
</dbReference>
<dbReference type="EMBL" id="JAAKZW010000004">
    <property type="protein sequence ID" value="NGO74551.1"/>
    <property type="molecule type" value="Genomic_DNA"/>
</dbReference>
<reference evidence="2 3" key="1">
    <citation type="submission" date="2020-02" db="EMBL/GenBank/DDBJ databases">
        <title>Whole-genome analyses of novel actinobacteria.</title>
        <authorList>
            <person name="Sahin N."/>
            <person name="Tokatli A."/>
        </authorList>
    </citation>
    <scope>NUCLEOTIDE SEQUENCE [LARGE SCALE GENOMIC DNA]</scope>
    <source>
        <strain evidence="2 3">YC504</strain>
    </source>
</reference>
<evidence type="ECO:0000313" key="3">
    <source>
        <dbReference type="Proteomes" id="UP000481109"/>
    </source>
</evidence>
<dbReference type="PANTHER" id="PTHR34309:SF1">
    <property type="entry name" value="PROTEIN GLCG"/>
    <property type="match status" value="1"/>
</dbReference>
<proteinExistence type="predicted"/>